<sequence length="343" mass="38143">MRSTLPKSVPISIPSKRTISDHTPSFVPVDMSRKTTGSLKLNKDSDVTSTSNITASHLDLTQGLNFGLTTAPKANPLTTSAPDWDSDSQLEDAVVENQRLGTDLALAHQEINELKSRLSSPIPQEQPTPMAEGFPDMNYSKSSFSVIDQWIDHTAHSKYAALTTPVARITPRDPPVLAVSTPSQPSFLAAASRGQTTTDTVVPAKVHRRRNPLTSRQLYQYMYLPTRFRERISSLRKKLRQLKLDNGRILDVHYPDNNIVALLVHNDYAVDAAAILAKSGLNPIANFDPRAEFCLRGPAFASLTKEQRKEKMVDVHQKRLLKVLEHIHEANRPSVTRAFLKLS</sequence>
<accession>A0A9P7C661</accession>
<dbReference type="AlphaFoldDB" id="A0A9P7C661"/>
<reference evidence="2" key="1">
    <citation type="journal article" date="2020" name="Microb. Genom.">
        <title>Genetic diversity of clinical and environmental Mucorales isolates obtained from an investigation of mucormycosis cases among solid organ transplant recipients.</title>
        <authorList>
            <person name="Nguyen M.H."/>
            <person name="Kaul D."/>
            <person name="Muto C."/>
            <person name="Cheng S.J."/>
            <person name="Richter R.A."/>
            <person name="Bruno V.M."/>
            <person name="Liu G."/>
            <person name="Beyhan S."/>
            <person name="Sundermann A.J."/>
            <person name="Mounaud S."/>
            <person name="Pasculle A.W."/>
            <person name="Nierman W.C."/>
            <person name="Driscoll E."/>
            <person name="Cumbie R."/>
            <person name="Clancy C.J."/>
            <person name="Dupont C.L."/>
        </authorList>
    </citation>
    <scope>NUCLEOTIDE SEQUENCE</scope>
    <source>
        <strain evidence="2">GL16</strain>
    </source>
</reference>
<evidence type="ECO:0000256" key="1">
    <source>
        <dbReference type="SAM" id="MobiDB-lite"/>
    </source>
</evidence>
<gene>
    <name evidence="2" type="ORF">G6F51_010667</name>
</gene>
<feature type="region of interest" description="Disordered" evidence="1">
    <location>
        <begin position="1"/>
        <end position="24"/>
    </location>
</feature>
<dbReference type="EMBL" id="JAANIT010002275">
    <property type="protein sequence ID" value="KAG1536952.1"/>
    <property type="molecule type" value="Genomic_DNA"/>
</dbReference>
<protein>
    <submittedName>
        <fullName evidence="2">Uncharacterized protein</fullName>
    </submittedName>
</protein>
<dbReference type="OrthoDB" id="2206543at2759"/>
<comment type="caution">
    <text evidence="2">The sequence shown here is derived from an EMBL/GenBank/DDBJ whole genome shotgun (WGS) entry which is preliminary data.</text>
</comment>
<proteinExistence type="predicted"/>
<evidence type="ECO:0000313" key="3">
    <source>
        <dbReference type="Proteomes" id="UP000717996"/>
    </source>
</evidence>
<organism evidence="2 3">
    <name type="scientific">Rhizopus oryzae</name>
    <name type="common">Mucormycosis agent</name>
    <name type="synonym">Rhizopus arrhizus var. delemar</name>
    <dbReference type="NCBI Taxonomy" id="64495"/>
    <lineage>
        <taxon>Eukaryota</taxon>
        <taxon>Fungi</taxon>
        <taxon>Fungi incertae sedis</taxon>
        <taxon>Mucoromycota</taxon>
        <taxon>Mucoromycotina</taxon>
        <taxon>Mucoromycetes</taxon>
        <taxon>Mucorales</taxon>
        <taxon>Mucorineae</taxon>
        <taxon>Rhizopodaceae</taxon>
        <taxon>Rhizopus</taxon>
    </lineage>
</organism>
<dbReference type="Proteomes" id="UP000717996">
    <property type="component" value="Unassembled WGS sequence"/>
</dbReference>
<name>A0A9P7C661_RHIOR</name>
<evidence type="ECO:0000313" key="2">
    <source>
        <dbReference type="EMBL" id="KAG1536952.1"/>
    </source>
</evidence>